<protein>
    <submittedName>
        <fullName evidence="2">Uncharacterized protein</fullName>
    </submittedName>
</protein>
<organism evidence="2 3">
    <name type="scientific">Megaselia scalaris</name>
    <name type="common">Humpbacked fly</name>
    <name type="synonym">Phora scalaris</name>
    <dbReference type="NCBI Taxonomy" id="36166"/>
    <lineage>
        <taxon>Eukaryota</taxon>
        <taxon>Metazoa</taxon>
        <taxon>Ecdysozoa</taxon>
        <taxon>Arthropoda</taxon>
        <taxon>Hexapoda</taxon>
        <taxon>Insecta</taxon>
        <taxon>Pterygota</taxon>
        <taxon>Neoptera</taxon>
        <taxon>Endopterygota</taxon>
        <taxon>Diptera</taxon>
        <taxon>Brachycera</taxon>
        <taxon>Muscomorpha</taxon>
        <taxon>Platypezoidea</taxon>
        <taxon>Phoridae</taxon>
        <taxon>Megaseliini</taxon>
        <taxon>Megaselia</taxon>
    </lineage>
</organism>
<dbReference type="HOGENOM" id="CLU_2906685_0_0_1"/>
<accession>T1GR35</accession>
<keyword evidence="1" id="KW-1133">Transmembrane helix</keyword>
<dbReference type="EnsemblMetazoa" id="MESCA006107-RA">
    <property type="protein sequence ID" value="MESCA006107-PA"/>
    <property type="gene ID" value="MESCA006107"/>
</dbReference>
<sequence length="62" mass="7389">MKDKDTIIIKEAYHVPDLAYFFFRMFLSLSSIVFPVLLHHYPLDLSVRFIYDLLPSFLPLLQ</sequence>
<reference evidence="3" key="1">
    <citation type="submission" date="2013-02" db="EMBL/GenBank/DDBJ databases">
        <authorList>
            <person name="Hughes D."/>
        </authorList>
    </citation>
    <scope>NUCLEOTIDE SEQUENCE</scope>
    <source>
        <strain>Durham</strain>
        <strain evidence="3">NC isolate 2 -- Noor lab</strain>
    </source>
</reference>
<evidence type="ECO:0000313" key="2">
    <source>
        <dbReference type="EnsemblMetazoa" id="MESCA006107-PA"/>
    </source>
</evidence>
<feature type="transmembrane region" description="Helical" evidence="1">
    <location>
        <begin position="21"/>
        <end position="41"/>
    </location>
</feature>
<proteinExistence type="predicted"/>
<keyword evidence="3" id="KW-1185">Reference proteome</keyword>
<dbReference type="EMBL" id="CAQQ02190863">
    <property type="status" value="NOT_ANNOTATED_CDS"/>
    <property type="molecule type" value="Genomic_DNA"/>
</dbReference>
<keyword evidence="1" id="KW-0472">Membrane</keyword>
<dbReference type="AlphaFoldDB" id="T1GR35"/>
<reference evidence="2" key="2">
    <citation type="submission" date="2015-06" db="UniProtKB">
        <authorList>
            <consortium name="EnsemblMetazoa"/>
        </authorList>
    </citation>
    <scope>IDENTIFICATION</scope>
</reference>
<dbReference type="EMBL" id="CAQQ02190861">
    <property type="status" value="NOT_ANNOTATED_CDS"/>
    <property type="molecule type" value="Genomic_DNA"/>
</dbReference>
<dbReference type="Proteomes" id="UP000015102">
    <property type="component" value="Unassembled WGS sequence"/>
</dbReference>
<name>T1GR35_MEGSC</name>
<keyword evidence="1" id="KW-0812">Transmembrane</keyword>
<evidence type="ECO:0000313" key="3">
    <source>
        <dbReference type="Proteomes" id="UP000015102"/>
    </source>
</evidence>
<evidence type="ECO:0000256" key="1">
    <source>
        <dbReference type="SAM" id="Phobius"/>
    </source>
</evidence>
<dbReference type="EMBL" id="CAQQ02190862">
    <property type="status" value="NOT_ANNOTATED_CDS"/>
    <property type="molecule type" value="Genomic_DNA"/>
</dbReference>